<dbReference type="InterPro" id="IPR003439">
    <property type="entry name" value="ABC_transporter-like_ATP-bd"/>
</dbReference>
<feature type="domain" description="ABC transporter" evidence="3">
    <location>
        <begin position="1"/>
        <end position="200"/>
    </location>
</feature>
<evidence type="ECO:0000256" key="2">
    <source>
        <dbReference type="ARBA" id="ARBA00022840"/>
    </source>
</evidence>
<dbReference type="PROSITE" id="PS00211">
    <property type="entry name" value="ABC_TRANSPORTER_1"/>
    <property type="match status" value="1"/>
</dbReference>
<organism evidence="4 5">
    <name type="scientific">Alkalilimnicola ehrlichii</name>
    <dbReference type="NCBI Taxonomy" id="351052"/>
    <lineage>
        <taxon>Bacteria</taxon>
        <taxon>Pseudomonadati</taxon>
        <taxon>Pseudomonadota</taxon>
        <taxon>Gammaproteobacteria</taxon>
        <taxon>Chromatiales</taxon>
        <taxon>Ectothiorhodospiraceae</taxon>
        <taxon>Alkalilimnicola</taxon>
    </lineage>
</organism>
<dbReference type="SUPFAM" id="SSF52540">
    <property type="entry name" value="P-loop containing nucleoside triphosphate hydrolases"/>
    <property type="match status" value="1"/>
</dbReference>
<evidence type="ECO:0000259" key="3">
    <source>
        <dbReference type="PROSITE" id="PS50893"/>
    </source>
</evidence>
<gene>
    <name evidence="4" type="ORF">CAL65_09485</name>
</gene>
<dbReference type="PROSITE" id="PS50893">
    <property type="entry name" value="ABC_TRANSPORTER_2"/>
    <property type="match status" value="1"/>
</dbReference>
<accession>A0A3E0WZP6</accession>
<name>A0A3E0WZP6_9GAMM</name>
<dbReference type="InterPro" id="IPR003593">
    <property type="entry name" value="AAA+_ATPase"/>
</dbReference>
<keyword evidence="2" id="KW-0067">ATP-binding</keyword>
<dbReference type="RefSeq" id="WP_116301831.1">
    <property type="nucleotide sequence ID" value="NZ_NFZV01000006.1"/>
</dbReference>
<dbReference type="AlphaFoldDB" id="A0A3E0WZP6"/>
<dbReference type="InterPro" id="IPR027417">
    <property type="entry name" value="P-loop_NTPase"/>
</dbReference>
<dbReference type="OrthoDB" id="4408248at2"/>
<dbReference type="Proteomes" id="UP000256763">
    <property type="component" value="Unassembled WGS sequence"/>
</dbReference>
<evidence type="ECO:0000313" key="4">
    <source>
        <dbReference type="EMBL" id="RFA37496.1"/>
    </source>
</evidence>
<dbReference type="CDD" id="cd00267">
    <property type="entry name" value="ABC_ATPase"/>
    <property type="match status" value="1"/>
</dbReference>
<dbReference type="InterPro" id="IPR017871">
    <property type="entry name" value="ABC_transporter-like_CS"/>
</dbReference>
<evidence type="ECO:0000313" key="5">
    <source>
        <dbReference type="Proteomes" id="UP000256763"/>
    </source>
</evidence>
<proteinExistence type="predicted"/>
<comment type="caution">
    <text evidence="4">The sequence shown here is derived from an EMBL/GenBank/DDBJ whole genome shotgun (WGS) entry which is preliminary data.</text>
</comment>
<keyword evidence="5" id="KW-1185">Reference proteome</keyword>
<dbReference type="SMART" id="SM00382">
    <property type="entry name" value="AAA"/>
    <property type="match status" value="1"/>
</dbReference>
<dbReference type="EMBL" id="NFZW01000007">
    <property type="protein sequence ID" value="RFA37496.1"/>
    <property type="molecule type" value="Genomic_DNA"/>
</dbReference>
<protein>
    <recommendedName>
        <fullName evidence="3">ABC transporter domain-containing protein</fullName>
    </recommendedName>
</protein>
<dbReference type="PANTHER" id="PTHR43119:SF1">
    <property type="entry name" value="ABC TRANSPORTER DOMAIN-CONTAINING PROTEIN"/>
    <property type="match status" value="1"/>
</dbReference>
<dbReference type="GO" id="GO:0016887">
    <property type="term" value="F:ATP hydrolysis activity"/>
    <property type="evidence" value="ECO:0007669"/>
    <property type="project" value="InterPro"/>
</dbReference>
<dbReference type="Gene3D" id="3.40.50.300">
    <property type="entry name" value="P-loop containing nucleotide triphosphate hydrolases"/>
    <property type="match status" value="1"/>
</dbReference>
<sequence>MATEVLRLNQFDCGILKPLDLVIHERECVCLSGASGSGKSRLLRAIADLDPHGGEAVLRGHAQSAIPAPQWRRRVALLPAESQWWAETVGEHLPKAPAAADLRALDLPAEATSWNVARLSSGEKQRLALLRVVSLSPEVLLLDEPTANLDSDNAARVERWLLRLVREQRLAALWVSHDPAQIERVADARLRIREGEAQWS</sequence>
<dbReference type="Pfam" id="PF00005">
    <property type="entry name" value="ABC_tran"/>
    <property type="match status" value="1"/>
</dbReference>
<keyword evidence="1" id="KW-0547">Nucleotide-binding</keyword>
<evidence type="ECO:0000256" key="1">
    <source>
        <dbReference type="ARBA" id="ARBA00022741"/>
    </source>
</evidence>
<reference evidence="5" key="1">
    <citation type="submission" date="2017-05" db="EMBL/GenBank/DDBJ databases">
        <authorList>
            <person name="Sharma S."/>
            <person name="Sidhu C."/>
            <person name="Pinnaka A.K."/>
        </authorList>
    </citation>
    <scope>NUCLEOTIDE SEQUENCE [LARGE SCALE GENOMIC DNA]</scope>
    <source>
        <strain evidence="5">AK93</strain>
    </source>
</reference>
<dbReference type="GO" id="GO:0005524">
    <property type="term" value="F:ATP binding"/>
    <property type="evidence" value="ECO:0007669"/>
    <property type="project" value="UniProtKB-KW"/>
</dbReference>
<dbReference type="PANTHER" id="PTHR43119">
    <property type="entry name" value="ABC TRANSPORT PROTEIN ATP-BINDING COMPONENT-RELATED"/>
    <property type="match status" value="1"/>
</dbReference>